<dbReference type="InterPro" id="IPR001757">
    <property type="entry name" value="P_typ_ATPase"/>
</dbReference>
<dbReference type="EMBL" id="VSSQ01061848">
    <property type="protein sequence ID" value="MPN15139.1"/>
    <property type="molecule type" value="Genomic_DNA"/>
</dbReference>
<dbReference type="PANTHER" id="PTHR48085:SF5">
    <property type="entry name" value="CADMIUM_ZINC-TRANSPORTING ATPASE HMA4-RELATED"/>
    <property type="match status" value="1"/>
</dbReference>
<evidence type="ECO:0000256" key="2">
    <source>
        <dbReference type="SAM" id="Phobius"/>
    </source>
</evidence>
<reference evidence="3" key="1">
    <citation type="submission" date="2019-08" db="EMBL/GenBank/DDBJ databases">
        <authorList>
            <person name="Kucharzyk K."/>
            <person name="Murdoch R.W."/>
            <person name="Higgins S."/>
            <person name="Loffler F."/>
        </authorList>
    </citation>
    <scope>NUCLEOTIDE SEQUENCE</scope>
</reference>
<evidence type="ECO:0000313" key="3">
    <source>
        <dbReference type="EMBL" id="MPN15139.1"/>
    </source>
</evidence>
<evidence type="ECO:0000256" key="1">
    <source>
        <dbReference type="ARBA" id="ARBA00006024"/>
    </source>
</evidence>
<sequence>MLTGDSESGAKWVANKVGVDTYAANLLPQDKVTELNKLKSELPIKNTTIFVGDGLNDAPALAASDIGIAMGGLGSEAAIETADVVILDDAPSKVADALLLARRTRHIVWQNIVLALATKGFFIALGIAGIAGMWEAVFADVGVALLAVLNSTRTMNFTSANTR</sequence>
<dbReference type="GO" id="GO:0015086">
    <property type="term" value="F:cadmium ion transmembrane transporter activity"/>
    <property type="evidence" value="ECO:0007669"/>
    <property type="project" value="TreeGrafter"/>
</dbReference>
<accession>A0A645FP57</accession>
<dbReference type="PANTHER" id="PTHR48085">
    <property type="entry name" value="CADMIUM/ZINC-TRANSPORTING ATPASE HMA2-RELATED"/>
    <property type="match status" value="1"/>
</dbReference>
<dbReference type="GO" id="GO:0016887">
    <property type="term" value="F:ATP hydrolysis activity"/>
    <property type="evidence" value="ECO:0007669"/>
    <property type="project" value="InterPro"/>
</dbReference>
<comment type="similarity">
    <text evidence="1">Belongs to the cation transport ATPase (P-type) (TC 3.A.3) family. Type IB subfamily.</text>
</comment>
<gene>
    <name evidence="3" type="primary">ziaA_13</name>
    <name evidence="3" type="ORF">SDC9_162468</name>
</gene>
<dbReference type="GO" id="GO:0005524">
    <property type="term" value="F:ATP binding"/>
    <property type="evidence" value="ECO:0007669"/>
    <property type="project" value="InterPro"/>
</dbReference>
<dbReference type="NCBIfam" id="TIGR01494">
    <property type="entry name" value="ATPase_P-type"/>
    <property type="match status" value="1"/>
</dbReference>
<keyword evidence="2" id="KW-0812">Transmembrane</keyword>
<dbReference type="InterPro" id="IPR023214">
    <property type="entry name" value="HAD_sf"/>
</dbReference>
<dbReference type="GO" id="GO:0016020">
    <property type="term" value="C:membrane"/>
    <property type="evidence" value="ECO:0007669"/>
    <property type="project" value="InterPro"/>
</dbReference>
<dbReference type="SUPFAM" id="SSF56784">
    <property type="entry name" value="HAD-like"/>
    <property type="match status" value="1"/>
</dbReference>
<organism evidence="3">
    <name type="scientific">bioreactor metagenome</name>
    <dbReference type="NCBI Taxonomy" id="1076179"/>
    <lineage>
        <taxon>unclassified sequences</taxon>
        <taxon>metagenomes</taxon>
        <taxon>ecological metagenomes</taxon>
    </lineage>
</organism>
<dbReference type="PRINTS" id="PR00120">
    <property type="entry name" value="HATPASE"/>
</dbReference>
<name>A0A645FP57_9ZZZZ</name>
<keyword evidence="2" id="KW-1133">Transmembrane helix</keyword>
<dbReference type="InterPro" id="IPR051014">
    <property type="entry name" value="Cation_Transport_ATPase_IB"/>
</dbReference>
<comment type="caution">
    <text evidence="3">The sequence shown here is derived from an EMBL/GenBank/DDBJ whole genome shotgun (WGS) entry which is preliminary data.</text>
</comment>
<keyword evidence="2" id="KW-0472">Membrane</keyword>
<feature type="transmembrane region" description="Helical" evidence="2">
    <location>
        <begin position="112"/>
        <end position="134"/>
    </location>
</feature>
<dbReference type="InterPro" id="IPR036412">
    <property type="entry name" value="HAD-like_sf"/>
</dbReference>
<dbReference type="Pfam" id="PF00702">
    <property type="entry name" value="Hydrolase"/>
    <property type="match status" value="1"/>
</dbReference>
<proteinExistence type="inferred from homology"/>
<dbReference type="Gene3D" id="3.40.50.1000">
    <property type="entry name" value="HAD superfamily/HAD-like"/>
    <property type="match status" value="1"/>
</dbReference>
<protein>
    <submittedName>
        <fullName evidence="3">Zinc-transporting ATPase</fullName>
    </submittedName>
</protein>
<dbReference type="PRINTS" id="PR00119">
    <property type="entry name" value="CATATPASE"/>
</dbReference>
<dbReference type="AlphaFoldDB" id="A0A645FP57"/>